<dbReference type="RefSeq" id="XP_010906128.1">
    <property type="nucleotide sequence ID" value="XM_010907826.3"/>
</dbReference>
<proteinExistence type="predicted"/>
<reference evidence="3" key="1">
    <citation type="submission" date="2025-08" db="UniProtKB">
        <authorList>
            <consortium name="RefSeq"/>
        </authorList>
    </citation>
    <scope>IDENTIFICATION</scope>
</reference>
<organism evidence="2 3">
    <name type="scientific">Elaeis guineensis var. tenera</name>
    <name type="common">Oil palm</name>
    <dbReference type="NCBI Taxonomy" id="51953"/>
    <lineage>
        <taxon>Eukaryota</taxon>
        <taxon>Viridiplantae</taxon>
        <taxon>Streptophyta</taxon>
        <taxon>Embryophyta</taxon>
        <taxon>Tracheophyta</taxon>
        <taxon>Spermatophyta</taxon>
        <taxon>Magnoliopsida</taxon>
        <taxon>Liliopsida</taxon>
        <taxon>Arecaceae</taxon>
        <taxon>Arecoideae</taxon>
        <taxon>Cocoseae</taxon>
        <taxon>Elaeidinae</taxon>
        <taxon>Elaeis</taxon>
    </lineage>
</organism>
<evidence type="ECO:0000256" key="1">
    <source>
        <dbReference type="SAM" id="MobiDB-lite"/>
    </source>
</evidence>
<dbReference type="InParanoid" id="A0A6I9QB66"/>
<keyword evidence="2" id="KW-1185">Reference proteome</keyword>
<dbReference type="AlphaFoldDB" id="A0A6I9QB66"/>
<dbReference type="Proteomes" id="UP000504607">
    <property type="component" value="Unplaced"/>
</dbReference>
<feature type="region of interest" description="Disordered" evidence="1">
    <location>
        <begin position="1"/>
        <end position="41"/>
    </location>
</feature>
<feature type="region of interest" description="Disordered" evidence="1">
    <location>
        <begin position="62"/>
        <end position="84"/>
    </location>
</feature>
<accession>A0A6I9QB66</accession>
<sequence length="109" mass="12249">MKETLSSFSPFKRVLQTPPTSPSSHHSYLPGYISNDGSPKRSQCTDMSIFRNAVQNYLDTEPIRTNATVPSKSRKPRSSNEVGVKRFSSLRIRNPLVSSMEISHCFSDI</sequence>
<feature type="compositionally biased region" description="Polar residues" evidence="1">
    <location>
        <begin position="62"/>
        <end position="71"/>
    </location>
</feature>
<gene>
    <name evidence="3" type="primary">LOC105033148</name>
</gene>
<evidence type="ECO:0000313" key="2">
    <source>
        <dbReference type="Proteomes" id="UP000504607"/>
    </source>
</evidence>
<name>A0A6I9QB66_ELAGV</name>
<evidence type="ECO:0000313" key="3">
    <source>
        <dbReference type="RefSeq" id="XP_010906128.1"/>
    </source>
</evidence>
<dbReference type="OrthoDB" id="1738726at2759"/>
<protein>
    <submittedName>
        <fullName evidence="3">Uncharacterized protein LOC105033148</fullName>
    </submittedName>
</protein>